<organism evidence="10 11">
    <name type="scientific">Platanthera zijinensis</name>
    <dbReference type="NCBI Taxonomy" id="2320716"/>
    <lineage>
        <taxon>Eukaryota</taxon>
        <taxon>Viridiplantae</taxon>
        <taxon>Streptophyta</taxon>
        <taxon>Embryophyta</taxon>
        <taxon>Tracheophyta</taxon>
        <taxon>Spermatophyta</taxon>
        <taxon>Magnoliopsida</taxon>
        <taxon>Liliopsida</taxon>
        <taxon>Asparagales</taxon>
        <taxon>Orchidaceae</taxon>
        <taxon>Orchidoideae</taxon>
        <taxon>Orchideae</taxon>
        <taxon>Orchidinae</taxon>
        <taxon>Platanthera</taxon>
    </lineage>
</organism>
<dbReference type="CDD" id="cd00303">
    <property type="entry name" value="retropepsin_like"/>
    <property type="match status" value="1"/>
</dbReference>
<dbReference type="Gene3D" id="3.30.420.10">
    <property type="entry name" value="Ribonuclease H-like superfamily/Ribonuclease H"/>
    <property type="match status" value="1"/>
</dbReference>
<feature type="domain" description="Integrase catalytic" evidence="9">
    <location>
        <begin position="1690"/>
        <end position="1854"/>
    </location>
</feature>
<dbReference type="EC" id="2.7.7.49" evidence="1"/>
<dbReference type="InterPro" id="IPR036397">
    <property type="entry name" value="RNaseH_sf"/>
</dbReference>
<gene>
    <name evidence="10" type="ORF">KSP39_PZI019550</name>
</gene>
<dbReference type="InterPro" id="IPR050951">
    <property type="entry name" value="Retrovirus_Pol_polyprotein"/>
</dbReference>
<sequence length="2066" mass="235401">MANGTVNGDKKASQLGRRCFTGVDITVPFVLLHRRRGSPFGRLSLCFTGVDIATPLLSIVLRYCCASSLDRSLSIIVLHRRLLRSVDLIVLLIACVFRYDSATSLPPPISTVFCSLKPATLRCPLQRPDLLRCLLKQSNLLRRSSLMPPATARLSPLPPAATKPLLPPAAPRHPSSASYTVCMSRYRSVELIPLNSEIERTCRRNRKSTRLEQLNQLVMDNPNQDDEPHQNGQDLGGQVEHNEHPNEPRRTCRDYNMPFRGGVQFSIARPAIEANNFKIDSMAMQLVQNNKFGGLNHEDPNSHLRTFIEICDTFKINGASDEAIKLRLFPFSLEGKAKDWLNSLPHESITTWAILTENFLSKYFPPSKTAKLMRDISTFMQANGETLYDAWERFKELLRRCPHHGLAIHQQVWTFYNDLQTSTMIQVDGAAGGSLMNKYPEDAYGILEDLSSNNYHTIKRQVHPPTTAGLYQVDQLTSFAAQMTSQFNSISKRLDALTLNQNQMNPQVNSIITPMVSPNPTLTIEQLVGGNEEVNYLGGYYKQNTNPNPNHYNPEWRNHPNFSWKNNSGPTPPHLFNSNANPQHQNNHSNQAGPSRKVTDDFILESMQKNEARFSSLEGSMRMIESQLGQIATALSMRPQGTLPTDTTPNPKGDNHHCKAVTLRSGRELIVGQDTTPHEQNKNQDQEEVKGPSEQVIIGRNEGDKSEEEGVLTERNGKEIEIEKEERRKESPRTYPPPPFPQRLKKSKLDQQFQKFLEIFKKLQINIPFAEALEQMSSYVKFMKDILNKKRKFGVNETVTLTHECSAILQRRLPPKLKDPGSFTIPCSIGHQFEGKALCDLGASINLMPLSIYKKLGLGEISKTSLTLQLADKSLTFPKGIVEDVLVKVEKFIFPADFVVLDMEEDKKVPIIVGRPFLATGKTLIDVHKGELTMRVNDEQVTFNVLKAMKFPRLEEDDIEEVKSMTLYDYNLSENLEEDEEEGSEEEKSDCETDILECFEISARSPTFTRKPEILDMTDKTYTNKPSIINPPTLELKPLPEHLAYAYLGDNDTLPVIVNSKLSPNQHQQLIDLLKQFKLAIGWTIADIRGISPSVCMHKIFLEESYKGSIEPQRRLSPPMKEVVKKEIIKWLDAGIIYPISDSSWVSPVQCVPKKGGMTVIKNDKNELISTRTITGWRICMDYRKLNKTTRKDHFPLPFIDQVLDKLSGNDFFCFLDGYSGYNQITVDPEDQEKTTFTCPYETFAFRRMSFGLCNAPATFQRCMIAIFSEIMDHGIEIFMDDFSIFGKSFGECLECLERVLVRCIKTNLVLNWEKCHFMVREGIVLGHHVSSKGLEVDKAKFEVIEKLPPPRNVKELRSFLGHAGFYRRFIKDFARIAKPLSGLLEKDTKFHFDEDCLSAFNKLKKQLTTAPIVVAPDWGEPFVLMCDASDYAVGVVLGQVREKLFHTVAYASKTLIEAQINYTTTEKELLAVVYAFEKFRSYLLCTQVTVFTDHAVIGYLMEKKDTKPRLIRWVLLLQEFDLEIKDRKGVDNPVADHLSRIEPVESHYHSEIEERFPDEQILAISEELVSWYADYVNYLVSNILPSDLNYQQRKRFLHQVRSYLWDPPYLFKIGADGVVRRCIPEVEMHPILENCHSSPYGGHFKGNRTAMKVLEAGFYWPKLFHDSREHVKRCDRCQKEENIKKNEAMPMNPILEVELFDVWGIDFMGPFVNSNGNLFILLAVDYVSKWVEAIATTKNDAKVALYFLKNFIFSRFGTPKAIISDGGSHFCNHQFAALLKKYGVRHKVALAYHPQTNGLAEVSNREIKKILAKTVSVNCKDWSQKLNDALWAYRTAFKTPIGVTPYRLVYGKACHLPLELEYRAYWAITKINFDFQEAGKSRLLQLNELEEIRTQAYESARVYKDRTKMWHDRHLTEKHLQPGKLVLLYNSRLKIFPGKLKSRWSGPFRVKEVLPHGVVTIINEKDHSEFKRHSKASPIIQLLGTRCPSLTFSAPLPELFSITSAIVKDQISNGLTATKSRRRSQVDSELQGAVEGILEVDGWSGKQVYSYPPSSIQPLNGDHQH</sequence>
<proteinExistence type="predicted"/>
<evidence type="ECO:0000256" key="5">
    <source>
        <dbReference type="ARBA" id="ARBA00022759"/>
    </source>
</evidence>
<dbReference type="CDD" id="cd01647">
    <property type="entry name" value="RT_LTR"/>
    <property type="match status" value="1"/>
</dbReference>
<evidence type="ECO:0000256" key="1">
    <source>
        <dbReference type="ARBA" id="ARBA00012493"/>
    </source>
</evidence>
<dbReference type="Gene3D" id="3.30.70.270">
    <property type="match status" value="2"/>
</dbReference>
<dbReference type="Proteomes" id="UP001418222">
    <property type="component" value="Unassembled WGS sequence"/>
</dbReference>
<feature type="compositionally biased region" description="Basic and acidic residues" evidence="8">
    <location>
        <begin position="676"/>
        <end position="691"/>
    </location>
</feature>
<dbReference type="Pfam" id="PF00665">
    <property type="entry name" value="rve"/>
    <property type="match status" value="1"/>
</dbReference>
<feature type="compositionally biased region" description="Pro residues" evidence="8">
    <location>
        <begin position="156"/>
        <end position="171"/>
    </location>
</feature>
<evidence type="ECO:0000256" key="3">
    <source>
        <dbReference type="ARBA" id="ARBA00022695"/>
    </source>
</evidence>
<feature type="compositionally biased region" description="Basic and acidic residues" evidence="8">
    <location>
        <begin position="240"/>
        <end position="253"/>
    </location>
</feature>
<keyword evidence="2" id="KW-0808">Transferase</keyword>
<dbReference type="InterPro" id="IPR001584">
    <property type="entry name" value="Integrase_cat-core"/>
</dbReference>
<feature type="compositionally biased region" description="Basic and acidic residues" evidence="8">
    <location>
        <begin position="715"/>
        <end position="732"/>
    </location>
</feature>
<keyword evidence="6" id="KW-0378">Hydrolase</keyword>
<protein>
    <recommendedName>
        <fullName evidence="1">RNA-directed DNA polymerase</fullName>
        <ecNumber evidence="1">2.7.7.49</ecNumber>
    </recommendedName>
</protein>
<evidence type="ECO:0000313" key="10">
    <source>
        <dbReference type="EMBL" id="KAK8923605.1"/>
    </source>
</evidence>
<dbReference type="InterPro" id="IPR012337">
    <property type="entry name" value="RNaseH-like_sf"/>
</dbReference>
<keyword evidence="4" id="KW-0540">Nuclease</keyword>
<accession>A0AAP0FXU4</accession>
<feature type="region of interest" description="Disordered" evidence="8">
    <location>
        <begin position="545"/>
        <end position="596"/>
    </location>
</feature>
<dbReference type="Pfam" id="PF03732">
    <property type="entry name" value="Retrotrans_gag"/>
    <property type="match status" value="1"/>
</dbReference>
<evidence type="ECO:0000259" key="9">
    <source>
        <dbReference type="PROSITE" id="PS50994"/>
    </source>
</evidence>
<evidence type="ECO:0000256" key="8">
    <source>
        <dbReference type="SAM" id="MobiDB-lite"/>
    </source>
</evidence>
<feature type="compositionally biased region" description="Polar residues" evidence="8">
    <location>
        <begin position="576"/>
        <end position="593"/>
    </location>
</feature>
<dbReference type="PANTHER" id="PTHR37984:SF5">
    <property type="entry name" value="PROTEIN NYNRIN-LIKE"/>
    <property type="match status" value="1"/>
</dbReference>
<dbReference type="GO" id="GO:0003964">
    <property type="term" value="F:RNA-directed DNA polymerase activity"/>
    <property type="evidence" value="ECO:0007669"/>
    <property type="project" value="UniProtKB-KW"/>
</dbReference>
<dbReference type="Pfam" id="PF00078">
    <property type="entry name" value="RVT_1"/>
    <property type="match status" value="1"/>
</dbReference>
<dbReference type="EMBL" id="JBBWWQ010000017">
    <property type="protein sequence ID" value="KAK8923605.1"/>
    <property type="molecule type" value="Genomic_DNA"/>
</dbReference>
<evidence type="ECO:0000256" key="2">
    <source>
        <dbReference type="ARBA" id="ARBA00022679"/>
    </source>
</evidence>
<keyword evidence="5" id="KW-0255">Endonuclease</keyword>
<dbReference type="InterPro" id="IPR000477">
    <property type="entry name" value="RT_dom"/>
</dbReference>
<comment type="caution">
    <text evidence="10">The sequence shown here is derived from an EMBL/GenBank/DDBJ whole genome shotgun (WGS) entry which is preliminary data.</text>
</comment>
<feature type="compositionally biased region" description="Polar residues" evidence="8">
    <location>
        <begin position="560"/>
        <end position="569"/>
    </location>
</feature>
<feature type="region of interest" description="Disordered" evidence="8">
    <location>
        <begin position="220"/>
        <end position="255"/>
    </location>
</feature>
<dbReference type="CDD" id="cd09274">
    <property type="entry name" value="RNase_HI_RT_Ty3"/>
    <property type="match status" value="1"/>
</dbReference>
<dbReference type="InterPro" id="IPR021109">
    <property type="entry name" value="Peptidase_aspartic_dom_sf"/>
</dbReference>
<feature type="region of interest" description="Disordered" evidence="8">
    <location>
        <begin position="638"/>
        <end position="658"/>
    </location>
</feature>
<feature type="region of interest" description="Disordered" evidence="8">
    <location>
        <begin position="151"/>
        <end position="172"/>
    </location>
</feature>
<evidence type="ECO:0000256" key="6">
    <source>
        <dbReference type="ARBA" id="ARBA00022801"/>
    </source>
</evidence>
<dbReference type="InterPro" id="IPR041373">
    <property type="entry name" value="RT_RNaseH"/>
</dbReference>
<evidence type="ECO:0000313" key="11">
    <source>
        <dbReference type="Proteomes" id="UP001418222"/>
    </source>
</evidence>
<evidence type="ECO:0000256" key="4">
    <source>
        <dbReference type="ARBA" id="ARBA00022722"/>
    </source>
</evidence>
<dbReference type="InterPro" id="IPR041588">
    <property type="entry name" value="Integrase_H2C2"/>
</dbReference>
<name>A0AAP0FXU4_9ASPA</name>
<feature type="region of interest" description="Disordered" evidence="8">
    <location>
        <begin position="673"/>
        <end position="745"/>
    </location>
</feature>
<dbReference type="GO" id="GO:0004519">
    <property type="term" value="F:endonuclease activity"/>
    <property type="evidence" value="ECO:0007669"/>
    <property type="project" value="UniProtKB-KW"/>
</dbReference>
<dbReference type="GO" id="GO:0003676">
    <property type="term" value="F:nucleic acid binding"/>
    <property type="evidence" value="ECO:0007669"/>
    <property type="project" value="InterPro"/>
</dbReference>
<dbReference type="InterPro" id="IPR043128">
    <property type="entry name" value="Rev_trsase/Diguanyl_cyclase"/>
</dbReference>
<dbReference type="SUPFAM" id="SSF53098">
    <property type="entry name" value="Ribonuclease H-like"/>
    <property type="match status" value="1"/>
</dbReference>
<dbReference type="GO" id="GO:0015074">
    <property type="term" value="P:DNA integration"/>
    <property type="evidence" value="ECO:0007669"/>
    <property type="project" value="InterPro"/>
</dbReference>
<dbReference type="Gene3D" id="3.10.10.10">
    <property type="entry name" value="HIV Type 1 Reverse Transcriptase, subunit A, domain 1"/>
    <property type="match status" value="1"/>
</dbReference>
<keyword evidence="7" id="KW-0695">RNA-directed DNA polymerase</keyword>
<dbReference type="SUPFAM" id="SSF56672">
    <property type="entry name" value="DNA/RNA polymerases"/>
    <property type="match status" value="1"/>
</dbReference>
<dbReference type="PROSITE" id="PS50994">
    <property type="entry name" value="INTEGRASE"/>
    <property type="match status" value="1"/>
</dbReference>
<dbReference type="PANTHER" id="PTHR37984">
    <property type="entry name" value="PROTEIN CBG26694"/>
    <property type="match status" value="1"/>
</dbReference>
<evidence type="ECO:0000256" key="7">
    <source>
        <dbReference type="ARBA" id="ARBA00022918"/>
    </source>
</evidence>
<keyword evidence="3" id="KW-0548">Nucleotidyltransferase</keyword>
<dbReference type="InterPro" id="IPR005162">
    <property type="entry name" value="Retrotrans_gag_dom"/>
</dbReference>
<dbReference type="InterPro" id="IPR043502">
    <property type="entry name" value="DNA/RNA_pol_sf"/>
</dbReference>
<dbReference type="Pfam" id="PF17921">
    <property type="entry name" value="Integrase_H2C2"/>
    <property type="match status" value="1"/>
</dbReference>
<dbReference type="Gene3D" id="2.40.70.10">
    <property type="entry name" value="Acid Proteases"/>
    <property type="match status" value="1"/>
</dbReference>
<keyword evidence="11" id="KW-1185">Reference proteome</keyword>
<dbReference type="GO" id="GO:0016787">
    <property type="term" value="F:hydrolase activity"/>
    <property type="evidence" value="ECO:0007669"/>
    <property type="project" value="UniProtKB-KW"/>
</dbReference>
<reference evidence="10 11" key="1">
    <citation type="journal article" date="2022" name="Nat. Plants">
        <title>Genomes of leafy and leafless Platanthera orchids illuminate the evolution of mycoheterotrophy.</title>
        <authorList>
            <person name="Li M.H."/>
            <person name="Liu K.W."/>
            <person name="Li Z."/>
            <person name="Lu H.C."/>
            <person name="Ye Q.L."/>
            <person name="Zhang D."/>
            <person name="Wang J.Y."/>
            <person name="Li Y.F."/>
            <person name="Zhong Z.M."/>
            <person name="Liu X."/>
            <person name="Yu X."/>
            <person name="Liu D.K."/>
            <person name="Tu X.D."/>
            <person name="Liu B."/>
            <person name="Hao Y."/>
            <person name="Liao X.Y."/>
            <person name="Jiang Y.T."/>
            <person name="Sun W.H."/>
            <person name="Chen J."/>
            <person name="Chen Y.Q."/>
            <person name="Ai Y."/>
            <person name="Zhai J.W."/>
            <person name="Wu S.S."/>
            <person name="Zhou Z."/>
            <person name="Hsiao Y.Y."/>
            <person name="Wu W.L."/>
            <person name="Chen Y.Y."/>
            <person name="Lin Y.F."/>
            <person name="Hsu J.L."/>
            <person name="Li C.Y."/>
            <person name="Wang Z.W."/>
            <person name="Zhao X."/>
            <person name="Zhong W.Y."/>
            <person name="Ma X.K."/>
            <person name="Ma L."/>
            <person name="Huang J."/>
            <person name="Chen G.Z."/>
            <person name="Huang M.Z."/>
            <person name="Huang L."/>
            <person name="Peng D.H."/>
            <person name="Luo Y.B."/>
            <person name="Zou S.Q."/>
            <person name="Chen S.P."/>
            <person name="Lan S."/>
            <person name="Tsai W.C."/>
            <person name="Van de Peer Y."/>
            <person name="Liu Z.J."/>
        </authorList>
    </citation>
    <scope>NUCLEOTIDE SEQUENCE [LARGE SCALE GENOMIC DNA]</scope>
    <source>
        <strain evidence="10">Lor287</strain>
    </source>
</reference>
<dbReference type="Gene3D" id="1.10.340.70">
    <property type="match status" value="1"/>
</dbReference>
<dbReference type="Pfam" id="PF17917">
    <property type="entry name" value="RT_RNaseH"/>
    <property type="match status" value="1"/>
</dbReference>
<dbReference type="FunFam" id="3.30.70.270:FF:000020">
    <property type="entry name" value="Transposon Tf2-6 polyprotein-like Protein"/>
    <property type="match status" value="1"/>
</dbReference>